<evidence type="ECO:0000256" key="1">
    <source>
        <dbReference type="SAM" id="Phobius"/>
    </source>
</evidence>
<keyword evidence="2" id="KW-0732">Signal</keyword>
<feature type="transmembrane region" description="Helical" evidence="1">
    <location>
        <begin position="432"/>
        <end position="461"/>
    </location>
</feature>
<name>A0A084AXQ1_STACB</name>
<dbReference type="GO" id="GO:0016791">
    <property type="term" value="F:phosphatase activity"/>
    <property type="evidence" value="ECO:0007669"/>
    <property type="project" value="TreeGrafter"/>
</dbReference>
<reference evidence="3 4" key="1">
    <citation type="journal article" date="2014" name="BMC Genomics">
        <title>Comparative genome sequencing reveals chemotype-specific gene clusters in the toxigenic black mold Stachybotrys.</title>
        <authorList>
            <person name="Semeiks J."/>
            <person name="Borek D."/>
            <person name="Otwinowski Z."/>
            <person name="Grishin N.V."/>
        </authorList>
    </citation>
    <scope>NUCLEOTIDE SEQUENCE [LARGE SCALE GENOMIC DNA]</scope>
    <source>
        <strain evidence="4">CBS 109288 / IBT 7711</strain>
    </source>
</reference>
<dbReference type="Gene3D" id="3.40.50.1240">
    <property type="entry name" value="Phosphoglycerate mutase-like"/>
    <property type="match status" value="1"/>
</dbReference>
<dbReference type="InterPro" id="IPR029033">
    <property type="entry name" value="His_PPase_superfam"/>
</dbReference>
<dbReference type="OrthoDB" id="258392at2759"/>
<evidence type="ECO:0008006" key="5">
    <source>
        <dbReference type="Google" id="ProtNLM"/>
    </source>
</evidence>
<dbReference type="Proteomes" id="UP000028045">
    <property type="component" value="Unassembled WGS sequence"/>
</dbReference>
<keyword evidence="4" id="KW-1185">Reference proteome</keyword>
<dbReference type="AlphaFoldDB" id="A0A084AXQ1"/>
<keyword evidence="1" id="KW-0472">Membrane</keyword>
<proteinExistence type="predicted"/>
<gene>
    <name evidence="3" type="ORF">S7711_07864</name>
</gene>
<dbReference type="HOGENOM" id="CLU_023111_1_0_1"/>
<dbReference type="PANTHER" id="PTHR11567">
    <property type="entry name" value="ACID PHOSPHATASE-RELATED"/>
    <property type="match status" value="1"/>
</dbReference>
<dbReference type="PANTHER" id="PTHR11567:SF142">
    <property type="entry name" value="PHOSPHOGLYCERATE MUTASE-LIKE PROTEIN"/>
    <property type="match status" value="1"/>
</dbReference>
<dbReference type="InterPro" id="IPR050645">
    <property type="entry name" value="Histidine_acid_phosphatase"/>
</dbReference>
<evidence type="ECO:0000313" key="4">
    <source>
        <dbReference type="Proteomes" id="UP000028045"/>
    </source>
</evidence>
<evidence type="ECO:0000256" key="2">
    <source>
        <dbReference type="SAM" id="SignalP"/>
    </source>
</evidence>
<keyword evidence="1" id="KW-1133">Transmembrane helix</keyword>
<accession>A0A084AXQ1</accession>
<feature type="signal peptide" evidence="2">
    <location>
        <begin position="1"/>
        <end position="44"/>
    </location>
</feature>
<evidence type="ECO:0000313" key="3">
    <source>
        <dbReference type="EMBL" id="KEY70080.1"/>
    </source>
</evidence>
<sequence length="479" mass="51284">MKLVHTDMSWVATAQQEPSTMHAALLSFVLALVLATIAARPAAAEQVLGLYVFHRHGDRTAQARQPVSLTPLGLRQVVSSGAFYRGRYVAADAPRRICGFSSDEAVWTQLGATSSLDPVAQKSVFGFLQGLYPPVNAAVAISANGTRVAVPLLGYQYVPINAPEDGVMADKAEHIRWRLARDGCANAEASSLDFYRSLSPFLNGSVPRDKANYNHSYPIYDVVNAASTHSSLLAPKELLTRATLDRLFALASTHEWNLAYNTSEPIRSIAGAVLAGKIMKALEAIVMGCPDAPRFHVDFGDYDVFMAFFGLAALPRASLRFYGICDYASSMAFELVTNATQLSAEHIGVRFYVSNGTAVEEDLTMYPLFGQDTQTLPWLVFKAGMSEFAVQDAEHWCQVCGNTGTECVTAGSGGTEAPSEPCEINGGISNGLAGAIGVIVALVVLLCLEAAVMLIGGLCLVKKPIFASTAADMVSWVKI</sequence>
<dbReference type="EMBL" id="KL648475">
    <property type="protein sequence ID" value="KEY70080.1"/>
    <property type="molecule type" value="Genomic_DNA"/>
</dbReference>
<feature type="chain" id="PRO_5001771174" description="Acid phosphatase" evidence="2">
    <location>
        <begin position="45"/>
        <end position="479"/>
    </location>
</feature>
<organism evidence="3 4">
    <name type="scientific">Stachybotrys chartarum (strain CBS 109288 / IBT 7711)</name>
    <name type="common">Toxic black mold</name>
    <name type="synonym">Stilbospora chartarum</name>
    <dbReference type="NCBI Taxonomy" id="1280523"/>
    <lineage>
        <taxon>Eukaryota</taxon>
        <taxon>Fungi</taxon>
        <taxon>Dikarya</taxon>
        <taxon>Ascomycota</taxon>
        <taxon>Pezizomycotina</taxon>
        <taxon>Sordariomycetes</taxon>
        <taxon>Hypocreomycetidae</taxon>
        <taxon>Hypocreales</taxon>
        <taxon>Stachybotryaceae</taxon>
        <taxon>Stachybotrys</taxon>
    </lineage>
</organism>
<protein>
    <recommendedName>
        <fullName evidence="5">Acid phosphatase</fullName>
    </recommendedName>
</protein>
<dbReference type="SUPFAM" id="SSF53254">
    <property type="entry name" value="Phosphoglycerate mutase-like"/>
    <property type="match status" value="1"/>
</dbReference>
<keyword evidence="1" id="KW-0812">Transmembrane</keyword>